<dbReference type="AlphaFoldDB" id="A0A4R2PYN3"/>
<organism evidence="1 2">
    <name type="scientific">Rhodovulum marinum</name>
    <dbReference type="NCBI Taxonomy" id="320662"/>
    <lineage>
        <taxon>Bacteria</taxon>
        <taxon>Pseudomonadati</taxon>
        <taxon>Pseudomonadota</taxon>
        <taxon>Alphaproteobacteria</taxon>
        <taxon>Rhodobacterales</taxon>
        <taxon>Paracoccaceae</taxon>
        <taxon>Rhodovulum</taxon>
    </lineage>
</organism>
<evidence type="ECO:0000313" key="1">
    <source>
        <dbReference type="EMBL" id="TCP41270.1"/>
    </source>
</evidence>
<accession>A0A4R2PYN3</accession>
<keyword evidence="2" id="KW-1185">Reference proteome</keyword>
<dbReference type="EMBL" id="SLXP01000005">
    <property type="protein sequence ID" value="TCP41270.1"/>
    <property type="molecule type" value="Genomic_DNA"/>
</dbReference>
<proteinExistence type="predicted"/>
<evidence type="ECO:0000313" key="2">
    <source>
        <dbReference type="Proteomes" id="UP000294835"/>
    </source>
</evidence>
<sequence length="171" mass="18319">MIGAAAIMSCGQGIAAAQPKSQVLYAHRAWEVRGVVFESGAPMCVALVQLGEAAFSIWADGSRPISLQFYSPGWAFGETMSDVEVQVDTREEWTLGGADMFRNAVFFSLPSDDVSLQFLGQIADGMTLHLRNGAGENLYSYTLSGSNASIRALGRCVDALRARAGDDDPFD</sequence>
<gene>
    <name evidence="1" type="ORF">EV662_10514</name>
</gene>
<evidence type="ECO:0008006" key="3">
    <source>
        <dbReference type="Google" id="ProtNLM"/>
    </source>
</evidence>
<dbReference type="Proteomes" id="UP000294835">
    <property type="component" value="Unassembled WGS sequence"/>
</dbReference>
<comment type="caution">
    <text evidence="1">The sequence shown here is derived from an EMBL/GenBank/DDBJ whole genome shotgun (WGS) entry which is preliminary data.</text>
</comment>
<name>A0A4R2PYN3_9RHOB</name>
<reference evidence="1 2" key="1">
    <citation type="submission" date="2019-03" db="EMBL/GenBank/DDBJ databases">
        <title>Genomic Encyclopedia of Type Strains, Phase IV (KMG-IV): sequencing the most valuable type-strain genomes for metagenomic binning, comparative biology and taxonomic classification.</title>
        <authorList>
            <person name="Goeker M."/>
        </authorList>
    </citation>
    <scope>NUCLEOTIDE SEQUENCE [LARGE SCALE GENOMIC DNA]</scope>
    <source>
        <strain evidence="1 2">DSM 18063</strain>
    </source>
</reference>
<protein>
    <recommendedName>
        <fullName evidence="3">Invasion protein IalB</fullName>
    </recommendedName>
</protein>